<evidence type="ECO:0000313" key="1">
    <source>
        <dbReference type="EMBL" id="VGO22709.1"/>
    </source>
</evidence>
<dbReference type="RefSeq" id="WP_136064282.1">
    <property type="nucleotide sequence ID" value="NZ_CAAHFH010000002.1"/>
</dbReference>
<dbReference type="AlphaFoldDB" id="A0A6C2URF2"/>
<gene>
    <name evidence="1" type="ORF">SCARR_04805</name>
</gene>
<evidence type="ECO:0000313" key="2">
    <source>
        <dbReference type="Proteomes" id="UP000346198"/>
    </source>
</evidence>
<reference evidence="1 2" key="1">
    <citation type="submission" date="2019-04" db="EMBL/GenBank/DDBJ databases">
        <authorList>
            <person name="Van Vliet M D."/>
        </authorList>
    </citation>
    <scope>NUCLEOTIDE SEQUENCE [LARGE SCALE GENOMIC DNA]</scope>
    <source>
        <strain evidence="1 2">F21</strain>
    </source>
</reference>
<proteinExistence type="predicted"/>
<dbReference type="EMBL" id="CAAHFH010000002">
    <property type="protein sequence ID" value="VGO22709.1"/>
    <property type="molecule type" value="Genomic_DNA"/>
</dbReference>
<organism evidence="1 2">
    <name type="scientific">Pontiella sulfatireligans</name>
    <dbReference type="NCBI Taxonomy" id="2750658"/>
    <lineage>
        <taxon>Bacteria</taxon>
        <taxon>Pseudomonadati</taxon>
        <taxon>Kiritimatiellota</taxon>
        <taxon>Kiritimatiellia</taxon>
        <taxon>Kiritimatiellales</taxon>
        <taxon>Pontiellaceae</taxon>
        <taxon>Pontiella</taxon>
    </lineage>
</organism>
<keyword evidence="2" id="KW-1185">Reference proteome</keyword>
<protein>
    <submittedName>
        <fullName evidence="1">Uncharacterized protein</fullName>
    </submittedName>
</protein>
<accession>A0A6C2URF2</accession>
<dbReference type="Proteomes" id="UP000346198">
    <property type="component" value="Unassembled WGS sequence"/>
</dbReference>
<name>A0A6C2URF2_9BACT</name>
<sequence>MHTQMTKIEYARARSLLGRELAAFAFGAGWSLPDCEALAKKLDKLPRFEARVLKDKLSEALKIMGAV</sequence>